<gene>
    <name evidence="4" type="ORF">A5CPEGH6_05080</name>
</gene>
<dbReference type="InterPro" id="IPR036735">
    <property type="entry name" value="NGN_dom_sf"/>
</dbReference>
<keyword evidence="5" id="KW-1185">Reference proteome</keyword>
<dbReference type="NCBIfam" id="NF033644">
    <property type="entry name" value="antiterm_UpxY"/>
    <property type="match status" value="1"/>
</dbReference>
<dbReference type="RefSeq" id="WP_141427737.1">
    <property type="nucleotide sequence ID" value="NZ_AP019736.1"/>
</dbReference>
<dbReference type="Pfam" id="PF02357">
    <property type="entry name" value="NusG"/>
    <property type="match status" value="1"/>
</dbReference>
<sequence>MGQPEQEKWWAMSAVFNRSLKAKDILDAVRVENFVPMRSVVEVCGRRRVRKSVPAIRNLIFVRTTPSCIRELKSRYLFLQYLTHRVDGHTEPIVVPDEQMRHFIAVASSDDEHLIYLQPEEVRFGAGDRVRVRGGVFEGVEGVFVRVKGTRDKRVVVMLEGVAAVALVTLPVQLLEAL</sequence>
<name>A0A4Y1WY33_9BACT</name>
<dbReference type="InterPro" id="IPR006645">
    <property type="entry name" value="NGN-like_dom"/>
</dbReference>
<dbReference type="InterPro" id="IPR008991">
    <property type="entry name" value="Translation_prot_SH3-like_sf"/>
</dbReference>
<feature type="transmembrane region" description="Helical" evidence="2">
    <location>
        <begin position="155"/>
        <end position="175"/>
    </location>
</feature>
<dbReference type="OrthoDB" id="1491263at2"/>
<evidence type="ECO:0000313" key="4">
    <source>
        <dbReference type="EMBL" id="BBL05870.1"/>
    </source>
</evidence>
<dbReference type="SUPFAM" id="SSF82679">
    <property type="entry name" value="N-utilization substance G protein NusG, N-terminal domain"/>
    <property type="match status" value="1"/>
</dbReference>
<dbReference type="Proteomes" id="UP000319374">
    <property type="component" value="Chromosome"/>
</dbReference>
<keyword evidence="2" id="KW-1133">Transmembrane helix</keyword>
<keyword evidence="1" id="KW-0804">Transcription</keyword>
<organism evidence="4 5">
    <name type="scientific">Alistipes dispar</name>
    <dbReference type="NCBI Taxonomy" id="2585119"/>
    <lineage>
        <taxon>Bacteria</taxon>
        <taxon>Pseudomonadati</taxon>
        <taxon>Bacteroidota</taxon>
        <taxon>Bacteroidia</taxon>
        <taxon>Bacteroidales</taxon>
        <taxon>Rikenellaceae</taxon>
        <taxon>Alistipes</taxon>
    </lineage>
</organism>
<dbReference type="KEGG" id="ada:A5CPEGH6_05080"/>
<evidence type="ECO:0000259" key="3">
    <source>
        <dbReference type="Pfam" id="PF02357"/>
    </source>
</evidence>
<evidence type="ECO:0000256" key="1">
    <source>
        <dbReference type="ARBA" id="ARBA00023163"/>
    </source>
</evidence>
<dbReference type="GeneID" id="98672481"/>
<reference evidence="5" key="1">
    <citation type="submission" date="2019-06" db="EMBL/GenBank/DDBJ databases">
        <title>Alistipes onderdonkii subsp. vulgaris subsp. nov., Alistipes dispar sp. nov. and Alistipes communis sp. nov., isolated from human faeces, and creation of Alistipes onderdonkii subsp. onderdonkii subsp. nov.</title>
        <authorList>
            <person name="Sakamoto M."/>
            <person name="Ikeyama N."/>
            <person name="Ogata Y."/>
            <person name="Suda W."/>
            <person name="Iino T."/>
            <person name="Hattori M."/>
            <person name="Ohkuma M."/>
        </authorList>
    </citation>
    <scope>NUCLEOTIDE SEQUENCE [LARGE SCALE GENOMIC DNA]</scope>
    <source>
        <strain evidence="5">5CPEGH6</strain>
    </source>
</reference>
<keyword evidence="2" id="KW-0812">Transmembrane</keyword>
<dbReference type="Gene3D" id="3.30.70.940">
    <property type="entry name" value="NusG, N-terminal domain"/>
    <property type="match status" value="1"/>
</dbReference>
<proteinExistence type="predicted"/>
<feature type="domain" description="NusG-like N-terminal" evidence="3">
    <location>
        <begin position="8"/>
        <end position="103"/>
    </location>
</feature>
<dbReference type="CDD" id="cd09895">
    <property type="entry name" value="NGN_SP_UpxY"/>
    <property type="match status" value="1"/>
</dbReference>
<accession>A0A4Y1WY33</accession>
<dbReference type="GO" id="GO:0006354">
    <property type="term" value="P:DNA-templated transcription elongation"/>
    <property type="evidence" value="ECO:0007669"/>
    <property type="project" value="InterPro"/>
</dbReference>
<evidence type="ECO:0000256" key="2">
    <source>
        <dbReference type="SAM" id="Phobius"/>
    </source>
</evidence>
<dbReference type="EMBL" id="AP019736">
    <property type="protein sequence ID" value="BBL05870.1"/>
    <property type="molecule type" value="Genomic_DNA"/>
</dbReference>
<dbReference type="SUPFAM" id="SSF50104">
    <property type="entry name" value="Translation proteins SH3-like domain"/>
    <property type="match status" value="1"/>
</dbReference>
<evidence type="ECO:0000313" key="5">
    <source>
        <dbReference type="Proteomes" id="UP000319374"/>
    </source>
</evidence>
<keyword evidence="2" id="KW-0472">Membrane</keyword>
<dbReference type="AlphaFoldDB" id="A0A4Y1WY33"/>
<protein>
    <submittedName>
        <fullName evidence="4">Transcriptional regulator</fullName>
    </submittedName>
</protein>